<name>A0A8H7DVT0_PLEOS</name>
<evidence type="ECO:0000313" key="1">
    <source>
        <dbReference type="EMBL" id="KAF7430937.1"/>
    </source>
</evidence>
<gene>
    <name evidence="1" type="ORF">PC9H_006652</name>
</gene>
<dbReference type="VEuPathDB" id="FungiDB:PC9H_006652"/>
<sequence length="168" mass="18083">MTCFEDIWRSTGKFPSQKVDTYIKPHGALVDSVRCEHAADAAEWFRATPTTRLGICNGGDEFPDTRRAGFRHQFCAAMASTDAQGNSISWDPRNHLISYDRHAPVAGETKSDATAQGHAATAPRKVIPPNNASMVAKIADALGYAAKKANPATDADSFSSTVLKICSK</sequence>
<reference evidence="1" key="1">
    <citation type="submission" date="2019-07" db="EMBL/GenBank/DDBJ databases">
        <authorList>
            <person name="Palmer J.M."/>
        </authorList>
    </citation>
    <scope>NUCLEOTIDE SEQUENCE</scope>
    <source>
        <strain evidence="1">PC9</strain>
    </source>
</reference>
<dbReference type="GeneID" id="59376470"/>
<accession>A0A8H7DVT0</accession>
<dbReference type="AlphaFoldDB" id="A0A8H7DVT0"/>
<protein>
    <submittedName>
        <fullName evidence="1">Uncharacterized protein</fullName>
    </submittedName>
</protein>
<dbReference type="EMBL" id="JACETU010000004">
    <property type="protein sequence ID" value="KAF7430937.1"/>
    <property type="molecule type" value="Genomic_DNA"/>
</dbReference>
<keyword evidence="2" id="KW-1185">Reference proteome</keyword>
<evidence type="ECO:0000313" key="2">
    <source>
        <dbReference type="Proteomes" id="UP000623687"/>
    </source>
</evidence>
<proteinExistence type="predicted"/>
<comment type="caution">
    <text evidence="1">The sequence shown here is derived from an EMBL/GenBank/DDBJ whole genome shotgun (WGS) entry which is preliminary data.</text>
</comment>
<organism evidence="1 2">
    <name type="scientific">Pleurotus ostreatus</name>
    <name type="common">Oyster mushroom</name>
    <name type="synonym">White-rot fungus</name>
    <dbReference type="NCBI Taxonomy" id="5322"/>
    <lineage>
        <taxon>Eukaryota</taxon>
        <taxon>Fungi</taxon>
        <taxon>Dikarya</taxon>
        <taxon>Basidiomycota</taxon>
        <taxon>Agaricomycotina</taxon>
        <taxon>Agaricomycetes</taxon>
        <taxon>Agaricomycetidae</taxon>
        <taxon>Agaricales</taxon>
        <taxon>Pleurotineae</taxon>
        <taxon>Pleurotaceae</taxon>
        <taxon>Pleurotus</taxon>
    </lineage>
</organism>
<dbReference type="Proteomes" id="UP000623687">
    <property type="component" value="Unassembled WGS sequence"/>
</dbReference>
<dbReference type="RefSeq" id="XP_036632215.1">
    <property type="nucleotide sequence ID" value="XM_036776196.1"/>
</dbReference>